<name>A0A3S1BKC2_9BACT</name>
<protein>
    <submittedName>
        <fullName evidence="1">Uncharacterized protein</fullName>
    </submittedName>
</protein>
<comment type="caution">
    <text evidence="1">The sequence shown here is derived from an EMBL/GenBank/DDBJ whole genome shotgun (WGS) entry which is preliminary data.</text>
</comment>
<dbReference type="EMBL" id="RIAR02000001">
    <property type="protein sequence ID" value="NSL87652.1"/>
    <property type="molecule type" value="Genomic_DNA"/>
</dbReference>
<dbReference type="AlphaFoldDB" id="A0A3S1BKC2"/>
<reference evidence="1" key="1">
    <citation type="submission" date="2020-05" db="EMBL/GenBank/DDBJ databases">
        <title>Chitinophaga laudate sp. nov., isolated from a tropical peat swamp.</title>
        <authorList>
            <person name="Goh C.B.S."/>
            <person name="Lee M.S."/>
            <person name="Parimannan S."/>
            <person name="Pasbakhsh P."/>
            <person name="Yule C.M."/>
            <person name="Rajandas H."/>
            <person name="Loke S."/>
            <person name="Croft L."/>
            <person name="Tan J.B.L."/>
        </authorList>
    </citation>
    <scope>NUCLEOTIDE SEQUENCE</scope>
    <source>
        <strain evidence="1">Mgbs1</strain>
    </source>
</reference>
<dbReference type="Proteomes" id="UP000281028">
    <property type="component" value="Unassembled WGS sequence"/>
</dbReference>
<gene>
    <name evidence="1" type="ORF">ECE50_012465</name>
</gene>
<evidence type="ECO:0000313" key="2">
    <source>
        <dbReference type="Proteomes" id="UP000281028"/>
    </source>
</evidence>
<keyword evidence="2" id="KW-1185">Reference proteome</keyword>
<organism evidence="1 2">
    <name type="scientific">Chitinophaga solisilvae</name>
    <dbReference type="NCBI Taxonomy" id="1233460"/>
    <lineage>
        <taxon>Bacteria</taxon>
        <taxon>Pseudomonadati</taxon>
        <taxon>Bacteroidota</taxon>
        <taxon>Chitinophagia</taxon>
        <taxon>Chitinophagales</taxon>
        <taxon>Chitinophagaceae</taxon>
        <taxon>Chitinophaga</taxon>
    </lineage>
</organism>
<proteinExistence type="predicted"/>
<sequence>MNPELLKKCLSGEANSAEMEAFHQWMAGAPEDVQEHSIPCEAATGERLWHQIRRRNAITDNRRAARKILAFSAVAASILLLCLLAFLFVETDTPGNRFAEFRHYHEPSFREKNFHGLQVKLGAESNVRLEKRDGNRIDIRFEGCLLVSNTSAEDQYTAISYCQPNGIAATRKILLRKGKSCLLAYYPYKSDNLLVMDNRSLTDLPPAMAMNVNRDFIRL</sequence>
<evidence type="ECO:0000313" key="1">
    <source>
        <dbReference type="EMBL" id="NSL87652.1"/>
    </source>
</evidence>
<accession>A0A3S1BKC2</accession>
<dbReference type="OrthoDB" id="759346at2"/>